<comment type="caution">
    <text evidence="1">The sequence shown here is derived from an EMBL/GenBank/DDBJ whole genome shotgun (WGS) entry which is preliminary data.</text>
</comment>
<accession>A0ACB1A2C7</accession>
<protein>
    <submittedName>
        <fullName evidence="1">Uncharacterized protein</fullName>
    </submittedName>
</protein>
<organism evidence="1 2">
    <name type="scientific">Meloidogyne enterolobii</name>
    <name type="common">Root-knot nematode worm</name>
    <name type="synonym">Meloidogyne mayaguensis</name>
    <dbReference type="NCBI Taxonomy" id="390850"/>
    <lineage>
        <taxon>Eukaryota</taxon>
        <taxon>Metazoa</taxon>
        <taxon>Ecdysozoa</taxon>
        <taxon>Nematoda</taxon>
        <taxon>Chromadorea</taxon>
        <taxon>Rhabditida</taxon>
        <taxon>Tylenchina</taxon>
        <taxon>Tylenchomorpha</taxon>
        <taxon>Tylenchoidea</taxon>
        <taxon>Meloidogynidae</taxon>
        <taxon>Meloidogyninae</taxon>
        <taxon>Meloidogyne</taxon>
    </lineage>
</organism>
<reference evidence="1" key="1">
    <citation type="submission" date="2023-11" db="EMBL/GenBank/DDBJ databases">
        <authorList>
            <person name="Poullet M."/>
        </authorList>
    </citation>
    <scope>NUCLEOTIDE SEQUENCE</scope>
    <source>
        <strain evidence="1">E1834</strain>
    </source>
</reference>
<keyword evidence="2" id="KW-1185">Reference proteome</keyword>
<name>A0ACB1A2C7_MELEN</name>
<gene>
    <name evidence="1" type="ORF">MENTE1834_LOCUS32325</name>
</gene>
<sequence>MFKILIIISLIIKTCSSTRVWTWDDYPSFSENGRCHVSKPTYVCDPDKLLTDEQRQEIVDLVEDFKEKTKRPNSIVPCMREGLRLVVAYAKYKITDNSSSGRTDLCSSWRSSDNTICDSDMHGIELNEDGFSYCYSASRWLMPLRKFIYEDLSKLYYVRITARTHYLVKYHLKDLGNFYRSRFSEFDNIISNENNIKLSEVQHSLQDTKKTLAEIQQTLDQQNKTLTNFHVAIEETNKKLSEIRQLLTQDQMINGKNITMEEEKE</sequence>
<evidence type="ECO:0000313" key="1">
    <source>
        <dbReference type="EMBL" id="CAK5084914.1"/>
    </source>
</evidence>
<dbReference type="Proteomes" id="UP001497535">
    <property type="component" value="Unassembled WGS sequence"/>
</dbReference>
<evidence type="ECO:0000313" key="2">
    <source>
        <dbReference type="Proteomes" id="UP001497535"/>
    </source>
</evidence>
<proteinExistence type="predicted"/>
<dbReference type="EMBL" id="CAVMJV010000055">
    <property type="protein sequence ID" value="CAK5084914.1"/>
    <property type="molecule type" value="Genomic_DNA"/>
</dbReference>